<keyword evidence="7" id="KW-0805">Transcription regulation</keyword>
<dbReference type="OrthoDB" id="6077919at2759"/>
<dbReference type="PROSITE" id="PS50157">
    <property type="entry name" value="ZINC_FINGER_C2H2_2"/>
    <property type="match status" value="5"/>
</dbReference>
<dbReference type="AlphaFoldDB" id="A0A9C6X9Y8"/>
<feature type="domain" description="C2H2-type" evidence="13">
    <location>
        <begin position="163"/>
        <end position="190"/>
    </location>
</feature>
<dbReference type="SUPFAM" id="SSF57667">
    <property type="entry name" value="beta-beta-alpha zinc fingers"/>
    <property type="match status" value="3"/>
</dbReference>
<keyword evidence="4" id="KW-0677">Repeat</keyword>
<accession>A0A9C6X9Y8</accession>
<evidence type="ECO:0000256" key="7">
    <source>
        <dbReference type="ARBA" id="ARBA00023015"/>
    </source>
</evidence>
<feature type="compositionally biased region" description="Basic and acidic residues" evidence="12">
    <location>
        <begin position="99"/>
        <end position="114"/>
    </location>
</feature>
<evidence type="ECO:0000313" key="14">
    <source>
        <dbReference type="Proteomes" id="UP000504606"/>
    </source>
</evidence>
<feature type="domain" description="C2H2-type" evidence="13">
    <location>
        <begin position="247"/>
        <end position="274"/>
    </location>
</feature>
<feature type="region of interest" description="Disordered" evidence="12">
    <location>
        <begin position="99"/>
        <end position="155"/>
    </location>
</feature>
<evidence type="ECO:0000256" key="5">
    <source>
        <dbReference type="ARBA" id="ARBA00022771"/>
    </source>
</evidence>
<gene>
    <name evidence="15" type="primary">LOC127751845</name>
</gene>
<feature type="compositionally biased region" description="Polar residues" evidence="12">
    <location>
        <begin position="120"/>
        <end position="134"/>
    </location>
</feature>
<dbReference type="PANTHER" id="PTHR24393:SF15">
    <property type="entry name" value="IP01243P-RELATED"/>
    <property type="match status" value="1"/>
</dbReference>
<organism evidence="14 15">
    <name type="scientific">Frankliniella occidentalis</name>
    <name type="common">Western flower thrips</name>
    <name type="synonym">Euthrips occidentalis</name>
    <dbReference type="NCBI Taxonomy" id="133901"/>
    <lineage>
        <taxon>Eukaryota</taxon>
        <taxon>Metazoa</taxon>
        <taxon>Ecdysozoa</taxon>
        <taxon>Arthropoda</taxon>
        <taxon>Hexapoda</taxon>
        <taxon>Insecta</taxon>
        <taxon>Pterygota</taxon>
        <taxon>Neoptera</taxon>
        <taxon>Paraneoptera</taxon>
        <taxon>Thysanoptera</taxon>
        <taxon>Terebrantia</taxon>
        <taxon>Thripoidea</taxon>
        <taxon>Thripidae</taxon>
        <taxon>Frankliniella</taxon>
    </lineage>
</organism>
<dbReference type="GO" id="GO:0005634">
    <property type="term" value="C:nucleus"/>
    <property type="evidence" value="ECO:0007669"/>
    <property type="project" value="UniProtKB-SubCell"/>
</dbReference>
<keyword evidence="9" id="KW-0804">Transcription</keyword>
<keyword evidence="5 11" id="KW-0863">Zinc-finger</keyword>
<feature type="domain" description="C2H2-type" evidence="13">
    <location>
        <begin position="219"/>
        <end position="246"/>
    </location>
</feature>
<reference evidence="15" key="1">
    <citation type="submission" date="2025-08" db="UniProtKB">
        <authorList>
            <consortium name="RefSeq"/>
        </authorList>
    </citation>
    <scope>IDENTIFICATION</scope>
    <source>
        <tissue evidence="15">Whole organism</tissue>
    </source>
</reference>
<feature type="domain" description="C2H2-type" evidence="13">
    <location>
        <begin position="275"/>
        <end position="302"/>
    </location>
</feature>
<evidence type="ECO:0000256" key="2">
    <source>
        <dbReference type="ARBA" id="ARBA00006991"/>
    </source>
</evidence>
<dbReference type="PANTHER" id="PTHR24393">
    <property type="entry name" value="ZINC FINGER PROTEIN"/>
    <property type="match status" value="1"/>
</dbReference>
<dbReference type="KEGG" id="foc:127751845"/>
<dbReference type="FunFam" id="3.30.160.60:FF:000446">
    <property type="entry name" value="Zinc finger protein"/>
    <property type="match status" value="1"/>
</dbReference>
<evidence type="ECO:0000256" key="10">
    <source>
        <dbReference type="ARBA" id="ARBA00023242"/>
    </source>
</evidence>
<dbReference type="InterPro" id="IPR013087">
    <property type="entry name" value="Znf_C2H2_type"/>
</dbReference>
<keyword evidence="8" id="KW-0238">DNA-binding</keyword>
<evidence type="ECO:0000259" key="13">
    <source>
        <dbReference type="PROSITE" id="PS50157"/>
    </source>
</evidence>
<dbReference type="FunFam" id="3.30.160.60:FF:000931">
    <property type="entry name" value="zinc finger protein 697"/>
    <property type="match status" value="1"/>
</dbReference>
<dbReference type="Gene3D" id="3.30.160.60">
    <property type="entry name" value="Classic Zinc Finger"/>
    <property type="match status" value="5"/>
</dbReference>
<keyword evidence="6" id="KW-0862">Zinc</keyword>
<comment type="subcellular location">
    <subcellularLocation>
        <location evidence="1">Nucleus</location>
    </subcellularLocation>
</comment>
<dbReference type="GO" id="GO:0008270">
    <property type="term" value="F:zinc ion binding"/>
    <property type="evidence" value="ECO:0007669"/>
    <property type="project" value="UniProtKB-KW"/>
</dbReference>
<evidence type="ECO:0000256" key="4">
    <source>
        <dbReference type="ARBA" id="ARBA00022737"/>
    </source>
</evidence>
<dbReference type="GO" id="GO:0001228">
    <property type="term" value="F:DNA-binding transcription activator activity, RNA polymerase II-specific"/>
    <property type="evidence" value="ECO:0007669"/>
    <property type="project" value="TreeGrafter"/>
</dbReference>
<dbReference type="InterPro" id="IPR036236">
    <property type="entry name" value="Znf_C2H2_sf"/>
</dbReference>
<evidence type="ECO:0000256" key="1">
    <source>
        <dbReference type="ARBA" id="ARBA00004123"/>
    </source>
</evidence>
<dbReference type="RefSeq" id="XP_052131960.1">
    <property type="nucleotide sequence ID" value="XM_052276000.1"/>
</dbReference>
<evidence type="ECO:0000256" key="6">
    <source>
        <dbReference type="ARBA" id="ARBA00022833"/>
    </source>
</evidence>
<keyword evidence="3" id="KW-0479">Metal-binding</keyword>
<keyword evidence="10" id="KW-0539">Nucleus</keyword>
<dbReference type="GeneID" id="127751845"/>
<evidence type="ECO:0000256" key="8">
    <source>
        <dbReference type="ARBA" id="ARBA00023125"/>
    </source>
</evidence>
<evidence type="ECO:0000256" key="9">
    <source>
        <dbReference type="ARBA" id="ARBA00023163"/>
    </source>
</evidence>
<evidence type="ECO:0000256" key="12">
    <source>
        <dbReference type="SAM" id="MobiDB-lite"/>
    </source>
</evidence>
<keyword evidence="14" id="KW-1185">Reference proteome</keyword>
<evidence type="ECO:0000256" key="11">
    <source>
        <dbReference type="PROSITE-ProRule" id="PRU00042"/>
    </source>
</evidence>
<dbReference type="SMART" id="SM00355">
    <property type="entry name" value="ZnF_C2H2"/>
    <property type="match status" value="5"/>
</dbReference>
<proteinExistence type="inferred from homology"/>
<feature type="compositionally biased region" description="Basic and acidic residues" evidence="12">
    <location>
        <begin position="135"/>
        <end position="145"/>
    </location>
</feature>
<feature type="domain" description="C2H2-type" evidence="13">
    <location>
        <begin position="191"/>
        <end position="218"/>
    </location>
</feature>
<dbReference type="FunFam" id="3.30.160.60:FF:002343">
    <property type="entry name" value="Zinc finger protein 33A"/>
    <property type="match status" value="2"/>
</dbReference>
<dbReference type="GO" id="GO:0000978">
    <property type="term" value="F:RNA polymerase II cis-regulatory region sequence-specific DNA binding"/>
    <property type="evidence" value="ECO:0007669"/>
    <property type="project" value="TreeGrafter"/>
</dbReference>
<dbReference type="PROSITE" id="PS00028">
    <property type="entry name" value="ZINC_FINGER_C2H2_1"/>
    <property type="match status" value="5"/>
</dbReference>
<evidence type="ECO:0000313" key="15">
    <source>
        <dbReference type="RefSeq" id="XP_052131960.1"/>
    </source>
</evidence>
<protein>
    <submittedName>
        <fullName evidence="15">Zinc finger protein 771-like</fullName>
    </submittedName>
</protein>
<dbReference type="FunFam" id="3.30.160.60:FF:000065">
    <property type="entry name" value="B-cell CLL/lymphoma 6, member B"/>
    <property type="match status" value="1"/>
</dbReference>
<comment type="similarity">
    <text evidence="2">Belongs to the krueppel C2H2-type zinc-finger protein family.</text>
</comment>
<dbReference type="Pfam" id="PF00096">
    <property type="entry name" value="zf-C2H2"/>
    <property type="match status" value="5"/>
</dbReference>
<dbReference type="Proteomes" id="UP000504606">
    <property type="component" value="Unplaced"/>
</dbReference>
<evidence type="ECO:0000256" key="3">
    <source>
        <dbReference type="ARBA" id="ARBA00022723"/>
    </source>
</evidence>
<sequence length="302" mass="33848">MSEPRYSQANSRTSALHAHVGGGVVPVQLAHPNSNAVLFLLIGAGPGTTTPGRESVDWEENLDIKAETCAVDHGDDPNAGVKDERLRLLVTGCYSLRSRPEHDPGDITDSKALEGDAEDSQQLVGSALASNSDTSDARKTEEPGAKAKQNGAERSVHTVEKPYQCDICKHCFAYKSDLLVHIRTHTGERPYKCDFCKQRFSKSSNLVRHIRTHTGERPFKCDDCKQRFTVKCNLVAHMRTHTGERPYNCDFCKLRFVEKSTLIKHIRTHTGERPYHCESCKQRFTQRSHLVKHLKTHSCEKA</sequence>
<name>A0A9C6X9Y8_FRAOC</name>